<dbReference type="EMBL" id="JACXVP010000002">
    <property type="protein sequence ID" value="KAG5623774.1"/>
    <property type="molecule type" value="Genomic_DNA"/>
</dbReference>
<dbReference type="OrthoDB" id="1744829at2759"/>
<accession>A0A9J6AGK6</accession>
<reference evidence="1 2" key="1">
    <citation type="submission" date="2020-09" db="EMBL/GenBank/DDBJ databases">
        <title>De no assembly of potato wild relative species, Solanum commersonii.</title>
        <authorList>
            <person name="Cho K."/>
        </authorList>
    </citation>
    <scope>NUCLEOTIDE SEQUENCE [LARGE SCALE GENOMIC DNA]</scope>
    <source>
        <strain evidence="1">LZ3.2</strain>
        <tissue evidence="1">Leaf</tissue>
    </source>
</reference>
<comment type="caution">
    <text evidence="1">The sequence shown here is derived from an EMBL/GenBank/DDBJ whole genome shotgun (WGS) entry which is preliminary data.</text>
</comment>
<gene>
    <name evidence="1" type="ORF">H5410_008992</name>
</gene>
<protein>
    <submittedName>
        <fullName evidence="1">Uncharacterized protein</fullName>
    </submittedName>
</protein>
<evidence type="ECO:0000313" key="2">
    <source>
        <dbReference type="Proteomes" id="UP000824120"/>
    </source>
</evidence>
<proteinExistence type="predicted"/>
<keyword evidence="2" id="KW-1185">Reference proteome</keyword>
<sequence length="253" mass="28545">MFRTISHLRSSLTCKICLPQALRHFSQFSISLLPTPIQSIHLPVNPSPSTQLSLFHSLSSPCSSLLLQKHQDGSGDDFNSDPKSPPRLFVVQPRFRPDSVLKPKLNEALNLANSLEEQRDGFYDTEFLDKQMPHHLVVQNPASRSIRADTTSLRERKFLNHFLSLSRPSSPSDQNKVDCVLYRGDIERSGRVVVRTGYLCSHFPLHLCEGLSVKNCLVDLCLCVGVLPYKIWSKCFPYIRADLLFKGESGNLP</sequence>
<dbReference type="AlphaFoldDB" id="A0A9J6AGK6"/>
<organism evidence="1 2">
    <name type="scientific">Solanum commersonii</name>
    <name type="common">Commerson's wild potato</name>
    <name type="synonym">Commerson's nightshade</name>
    <dbReference type="NCBI Taxonomy" id="4109"/>
    <lineage>
        <taxon>Eukaryota</taxon>
        <taxon>Viridiplantae</taxon>
        <taxon>Streptophyta</taxon>
        <taxon>Embryophyta</taxon>
        <taxon>Tracheophyta</taxon>
        <taxon>Spermatophyta</taxon>
        <taxon>Magnoliopsida</taxon>
        <taxon>eudicotyledons</taxon>
        <taxon>Gunneridae</taxon>
        <taxon>Pentapetalae</taxon>
        <taxon>asterids</taxon>
        <taxon>lamiids</taxon>
        <taxon>Solanales</taxon>
        <taxon>Solanaceae</taxon>
        <taxon>Solanoideae</taxon>
        <taxon>Solaneae</taxon>
        <taxon>Solanum</taxon>
    </lineage>
</organism>
<name>A0A9J6AGK6_SOLCO</name>
<evidence type="ECO:0000313" key="1">
    <source>
        <dbReference type="EMBL" id="KAG5623774.1"/>
    </source>
</evidence>
<dbReference type="Proteomes" id="UP000824120">
    <property type="component" value="Chromosome 2"/>
</dbReference>